<dbReference type="Gene3D" id="3.40.50.720">
    <property type="entry name" value="NAD(P)-binding Rossmann-like Domain"/>
    <property type="match status" value="1"/>
</dbReference>
<dbReference type="PANTHER" id="PTHR42760">
    <property type="entry name" value="SHORT-CHAIN DEHYDROGENASES/REDUCTASES FAMILY MEMBER"/>
    <property type="match status" value="1"/>
</dbReference>
<dbReference type="FunFam" id="3.40.50.720:FF:000084">
    <property type="entry name" value="Short-chain dehydrogenase reductase"/>
    <property type="match status" value="1"/>
</dbReference>
<dbReference type="EMBL" id="PNIL01000019">
    <property type="protein sequence ID" value="PMP68439.1"/>
    <property type="molecule type" value="Genomic_DNA"/>
</dbReference>
<comment type="caution">
    <text evidence="3">The sequence shown here is derived from an EMBL/GenBank/DDBJ whole genome shotgun (WGS) entry which is preliminary data.</text>
</comment>
<dbReference type="PRINTS" id="PR00080">
    <property type="entry name" value="SDRFAMILY"/>
</dbReference>
<dbReference type="Proteomes" id="UP000237040">
    <property type="component" value="Unassembled WGS sequence"/>
</dbReference>
<organism evidence="3 4">
    <name type="scientific">Caldisericum exile</name>
    <dbReference type="NCBI Taxonomy" id="693075"/>
    <lineage>
        <taxon>Bacteria</taxon>
        <taxon>Pseudomonadati</taxon>
        <taxon>Caldisericota/Cryosericota group</taxon>
        <taxon>Caldisericota</taxon>
        <taxon>Caldisericia</taxon>
        <taxon>Caldisericales</taxon>
        <taxon>Caldisericaceae</taxon>
        <taxon>Caldisericum</taxon>
    </lineage>
</organism>
<name>A0A2J6WFH2_9BACT</name>
<dbReference type="GO" id="GO:0016616">
    <property type="term" value="F:oxidoreductase activity, acting on the CH-OH group of donors, NAD or NADP as acceptor"/>
    <property type="evidence" value="ECO:0007669"/>
    <property type="project" value="TreeGrafter"/>
</dbReference>
<dbReference type="PANTHER" id="PTHR42760:SF133">
    <property type="entry name" value="3-OXOACYL-[ACYL-CARRIER-PROTEIN] REDUCTASE"/>
    <property type="match status" value="1"/>
</dbReference>
<dbReference type="InterPro" id="IPR036291">
    <property type="entry name" value="NAD(P)-bd_dom_sf"/>
</dbReference>
<accession>A0A2J6WFH2</accession>
<proteinExistence type="inferred from homology"/>
<evidence type="ECO:0000313" key="3">
    <source>
        <dbReference type="EMBL" id="PMP68439.1"/>
    </source>
</evidence>
<protein>
    <submittedName>
        <fullName evidence="3">3-ketoacyl-ACP reductase</fullName>
    </submittedName>
</protein>
<dbReference type="AlphaFoldDB" id="A0A2J6WFH2"/>
<evidence type="ECO:0000313" key="4">
    <source>
        <dbReference type="Proteomes" id="UP000237040"/>
    </source>
</evidence>
<dbReference type="SMR" id="A0A2J6WFH2"/>
<evidence type="ECO:0000256" key="2">
    <source>
        <dbReference type="ARBA" id="ARBA00023002"/>
    </source>
</evidence>
<dbReference type="SUPFAM" id="SSF51735">
    <property type="entry name" value="NAD(P)-binding Rossmann-fold domains"/>
    <property type="match status" value="1"/>
</dbReference>
<evidence type="ECO:0000256" key="1">
    <source>
        <dbReference type="ARBA" id="ARBA00006484"/>
    </source>
</evidence>
<dbReference type="InterPro" id="IPR002347">
    <property type="entry name" value="SDR_fam"/>
</dbReference>
<keyword evidence="2" id="KW-0560">Oxidoreductase</keyword>
<reference evidence="3 4" key="1">
    <citation type="submission" date="2018-01" db="EMBL/GenBank/DDBJ databases">
        <title>Metagenomic assembled genomes from two thermal pools in the Uzon Caldera, Kamchatka, Russia.</title>
        <authorList>
            <person name="Wilkins L."/>
            <person name="Ettinger C."/>
        </authorList>
    </citation>
    <scope>NUCLEOTIDE SEQUENCE [LARGE SCALE GENOMIC DNA]</scope>
    <source>
        <strain evidence="3">ZAV-07</strain>
    </source>
</reference>
<dbReference type="CDD" id="cd05233">
    <property type="entry name" value="SDR_c"/>
    <property type="match status" value="1"/>
</dbReference>
<dbReference type="RefSeq" id="WP_416085413.1">
    <property type="nucleotide sequence ID" value="NZ_JBNATC010000008.1"/>
</dbReference>
<dbReference type="Pfam" id="PF13561">
    <property type="entry name" value="adh_short_C2"/>
    <property type="match status" value="1"/>
</dbReference>
<gene>
    <name evidence="3" type="ORF">C0189_01220</name>
</gene>
<dbReference type="PRINTS" id="PR00081">
    <property type="entry name" value="GDHRDH"/>
</dbReference>
<sequence length="264" mass="28954">MLLKDKIIAITGGGSGIGRACAIAYAKEGAKVFVLDFNFDLAKKVSYEINNFGGIAFPLKVDVTNRDEVKNAVNEIYEQFKRIDVWHNNAGVSTMNKFLDLTDKDWDFNMDVNAKGVFICSQEVLKKMVNQDIIGEVRGKIINTASMAGKRGNAPFLAHYVASKFAVVGLTQALAGEFAPYKILVNSICPGYVKTSMQEREVSWESKLRGISEEEVRELYIKDTPLGRLQTAEDVAGVAVFLASDLSNFVTGEAINVNGGSFMD</sequence>
<comment type="similarity">
    <text evidence="1">Belongs to the short-chain dehydrogenases/reductases (SDR) family.</text>
</comment>